<protein>
    <submittedName>
        <fullName evidence="2">Uncharacterized protein</fullName>
    </submittedName>
</protein>
<dbReference type="OrthoDB" id="10502964at2759"/>
<organism evidence="2 3">
    <name type="scientific">Trichoderma parareesei</name>
    <name type="common">Filamentous fungus</name>
    <dbReference type="NCBI Taxonomy" id="858221"/>
    <lineage>
        <taxon>Eukaryota</taxon>
        <taxon>Fungi</taxon>
        <taxon>Dikarya</taxon>
        <taxon>Ascomycota</taxon>
        <taxon>Pezizomycotina</taxon>
        <taxon>Sordariomycetes</taxon>
        <taxon>Hypocreomycetidae</taxon>
        <taxon>Hypocreales</taxon>
        <taxon>Hypocreaceae</taxon>
        <taxon>Trichoderma</taxon>
    </lineage>
</organism>
<name>A0A2H2ZMG3_TRIPA</name>
<evidence type="ECO:0000313" key="3">
    <source>
        <dbReference type="Proteomes" id="UP000219286"/>
    </source>
</evidence>
<accession>A0A2H2ZMG3</accession>
<dbReference type="Proteomes" id="UP000219286">
    <property type="component" value="Unassembled WGS sequence"/>
</dbReference>
<gene>
    <name evidence="2" type="ORF">A9Z42_0089040</name>
</gene>
<evidence type="ECO:0000313" key="2">
    <source>
        <dbReference type="EMBL" id="OTA07973.1"/>
    </source>
</evidence>
<keyword evidence="3" id="KW-1185">Reference proteome</keyword>
<feature type="region of interest" description="Disordered" evidence="1">
    <location>
        <begin position="1"/>
        <end position="20"/>
    </location>
</feature>
<evidence type="ECO:0000256" key="1">
    <source>
        <dbReference type="SAM" id="MobiDB-lite"/>
    </source>
</evidence>
<dbReference type="AlphaFoldDB" id="A0A2H2ZMG3"/>
<proteinExistence type="predicted"/>
<comment type="caution">
    <text evidence="2">The sequence shown here is derived from an EMBL/GenBank/DDBJ whole genome shotgun (WGS) entry which is preliminary data.</text>
</comment>
<reference evidence="2 3" key="1">
    <citation type="journal article" date="2015" name="Genome Announc.">
        <title>Genome sequence and annotation of Trichoderma parareesei, the ancestor of the cellulase producer Trichoderma reesei.</title>
        <authorList>
            <person name="Yang D."/>
            <person name="Pomraning K."/>
            <person name="Kopchinskiy A."/>
            <person name="Karimi Aghcheh R."/>
            <person name="Atanasova L."/>
            <person name="Chenthamara K."/>
            <person name="Baker S.E."/>
            <person name="Zhang R."/>
            <person name="Shen Q."/>
            <person name="Freitag M."/>
            <person name="Kubicek C.P."/>
            <person name="Druzhinina I.S."/>
        </authorList>
    </citation>
    <scope>NUCLEOTIDE SEQUENCE [LARGE SCALE GENOMIC DNA]</scope>
    <source>
        <strain evidence="2 3">CBS 125925</strain>
    </source>
</reference>
<dbReference type="EMBL" id="LFMI01000812">
    <property type="protein sequence ID" value="OTA07973.1"/>
    <property type="molecule type" value="Genomic_DNA"/>
</dbReference>
<sequence>MTKPVESASHKGQRRPDVPKCRRLQLEALPAGEGARALALVLSLRPMCSASQTDRPATVRCKRGGPAPCCSLALEHVAPDPKGQTMQTKTTLDGQAEHICTDLTTHGSQRLRDPSYAA</sequence>